<proteinExistence type="inferred from homology"/>
<feature type="binding site" evidence="7">
    <location>
        <position position="65"/>
    </location>
    <ligand>
        <name>Zn(2+)</name>
        <dbReference type="ChEBI" id="CHEBI:29105"/>
        <label>1</label>
    </ligand>
</feature>
<protein>
    <recommendedName>
        <fullName evidence="7">Probable endonuclease 4</fullName>
        <ecNumber evidence="7">3.1.21.2</ecNumber>
    </recommendedName>
    <alternativeName>
        <fullName evidence="7">Endodeoxyribonuclease IV</fullName>
    </alternativeName>
    <alternativeName>
        <fullName evidence="7">Endonuclease IV</fullName>
    </alternativeName>
</protein>
<keyword evidence="4 7" id="KW-0378">Hydrolase</keyword>
<dbReference type="PANTHER" id="PTHR21445">
    <property type="entry name" value="ENDONUCLEASE IV ENDODEOXYRIBONUCLEASE IV"/>
    <property type="match status" value="1"/>
</dbReference>
<dbReference type="PROSITE" id="PS00731">
    <property type="entry name" value="AP_NUCLEASE_F2_3"/>
    <property type="match status" value="1"/>
</dbReference>
<evidence type="ECO:0000256" key="6">
    <source>
        <dbReference type="ARBA" id="ARBA00023204"/>
    </source>
</evidence>
<feature type="binding site" evidence="7">
    <location>
        <position position="141"/>
    </location>
    <ligand>
        <name>Zn(2+)</name>
        <dbReference type="ChEBI" id="CHEBI:29105"/>
        <label>1</label>
    </ligand>
</feature>
<keyword evidence="6 7" id="KW-0234">DNA repair</keyword>
<evidence type="ECO:0000259" key="8">
    <source>
        <dbReference type="Pfam" id="PF01261"/>
    </source>
</evidence>
<evidence type="ECO:0000256" key="1">
    <source>
        <dbReference type="ARBA" id="ARBA00005340"/>
    </source>
</evidence>
<keyword evidence="2 7" id="KW-0479">Metal-binding</keyword>
<evidence type="ECO:0000313" key="10">
    <source>
        <dbReference type="Proteomes" id="UP001333102"/>
    </source>
</evidence>
<dbReference type="Proteomes" id="UP001333102">
    <property type="component" value="Chromosome"/>
</dbReference>
<comment type="catalytic activity">
    <reaction evidence="7">
        <text>Endonucleolytic cleavage to 5'-phosphooligonucleotide end-products.</text>
        <dbReference type="EC" id="3.1.21.2"/>
    </reaction>
</comment>
<dbReference type="InterPro" id="IPR036237">
    <property type="entry name" value="Xyl_isomerase-like_sf"/>
</dbReference>
<name>A0ABZ1BR76_9FIRM</name>
<dbReference type="CDD" id="cd00019">
    <property type="entry name" value="AP2Ec"/>
    <property type="match status" value="1"/>
</dbReference>
<dbReference type="InterPro" id="IPR018246">
    <property type="entry name" value="AP_endonuc_F2_Zn_BS"/>
</dbReference>
<dbReference type="PROSITE" id="PS51432">
    <property type="entry name" value="AP_NUCLEASE_F2_4"/>
    <property type="match status" value="1"/>
</dbReference>
<keyword evidence="3 7" id="KW-0227">DNA damage</keyword>
<feature type="binding site" evidence="7">
    <location>
        <position position="225"/>
    </location>
    <ligand>
        <name>Zn(2+)</name>
        <dbReference type="ChEBI" id="CHEBI:29105"/>
        <label>3</label>
    </ligand>
</feature>
<reference evidence="10" key="1">
    <citation type="submission" date="2023-12" db="EMBL/GenBank/DDBJ databases">
        <title>Novel isolates from deep terrestrial aquifers shed light on the physiology and ecology of the class Limnochordia.</title>
        <authorList>
            <person name="Karnachuk O.V."/>
            <person name="Lukina A.P."/>
            <person name="Avakyan M.R."/>
            <person name="Kadnikov V."/>
            <person name="Begmatov S."/>
            <person name="Beletsky A.V."/>
            <person name="Mardanov A.V."/>
            <person name="Ravin N.V."/>
        </authorList>
    </citation>
    <scope>NUCLEOTIDE SEQUENCE [LARGE SCALE GENOMIC DNA]</scope>
    <source>
        <strain evidence="10">LN</strain>
    </source>
</reference>
<feature type="binding site" evidence="7">
    <location>
        <position position="223"/>
    </location>
    <ligand>
        <name>Zn(2+)</name>
        <dbReference type="ChEBI" id="CHEBI:29105"/>
        <label>3</label>
    </ligand>
</feature>
<organism evidence="9 10">
    <name type="scientific">Geochorda subterranea</name>
    <dbReference type="NCBI Taxonomy" id="3109564"/>
    <lineage>
        <taxon>Bacteria</taxon>
        <taxon>Bacillati</taxon>
        <taxon>Bacillota</taxon>
        <taxon>Limnochordia</taxon>
        <taxon>Limnochordales</taxon>
        <taxon>Geochordaceae</taxon>
        <taxon>Geochorda</taxon>
    </lineage>
</organism>
<dbReference type="EMBL" id="CP141614">
    <property type="protein sequence ID" value="WRP15310.1"/>
    <property type="molecule type" value="Genomic_DNA"/>
</dbReference>
<evidence type="ECO:0000256" key="3">
    <source>
        <dbReference type="ARBA" id="ARBA00022763"/>
    </source>
</evidence>
<evidence type="ECO:0000313" key="9">
    <source>
        <dbReference type="EMBL" id="WRP15310.1"/>
    </source>
</evidence>
<feature type="domain" description="Xylose isomerase-like TIM barrel" evidence="8">
    <location>
        <begin position="18"/>
        <end position="272"/>
    </location>
</feature>
<evidence type="ECO:0000256" key="4">
    <source>
        <dbReference type="ARBA" id="ARBA00022801"/>
    </source>
</evidence>
<sequence length="279" mass="30678">MIIGCHLSTGQGFARAVQNAGRLGADAFQYFPKNPRSYRLKPVDREEAARGAEAARAAGVVTVAHSAYVTNLSTGDPKLRETTIASIVNELELCEALGTRWLIVHCGKHLGEGEAVGVRRMVETIDEVMTRYQGPCRLLLENTAGQGSELGRTVDELLAIREALASHQRVGFCLDSCHAFASGLLEPGGWERFIQEVTRPEFARQLEVIHLNDSKAGPGEHVDRHALLGRGQMGELLQELVHHPLLQARPVIIETPVEHEDQYADEIRLARRWAARAGT</sequence>
<dbReference type="RefSeq" id="WP_324669711.1">
    <property type="nucleotide sequence ID" value="NZ_CP141614.1"/>
</dbReference>
<feature type="binding site" evidence="7">
    <location>
        <position position="141"/>
    </location>
    <ligand>
        <name>Zn(2+)</name>
        <dbReference type="ChEBI" id="CHEBI:29105"/>
        <label>2</label>
    </ligand>
</feature>
<keyword evidence="10" id="KW-1185">Reference proteome</keyword>
<dbReference type="Gene3D" id="3.20.20.150">
    <property type="entry name" value="Divalent-metal-dependent TIM barrel enzymes"/>
    <property type="match status" value="1"/>
</dbReference>
<feature type="binding site" evidence="7">
    <location>
        <position position="175"/>
    </location>
    <ligand>
        <name>Zn(2+)</name>
        <dbReference type="ChEBI" id="CHEBI:29105"/>
        <label>2</label>
    </ligand>
</feature>
<keyword evidence="7" id="KW-0255">Endonuclease</keyword>
<keyword evidence="7" id="KW-0540">Nuclease</keyword>
<feature type="binding site" evidence="7">
    <location>
        <position position="210"/>
    </location>
    <ligand>
        <name>Zn(2+)</name>
        <dbReference type="ChEBI" id="CHEBI:29105"/>
        <label>2</label>
    </ligand>
</feature>
<accession>A0ABZ1BR76</accession>
<dbReference type="SUPFAM" id="SSF51658">
    <property type="entry name" value="Xylose isomerase-like"/>
    <property type="match status" value="1"/>
</dbReference>
<evidence type="ECO:0000256" key="5">
    <source>
        <dbReference type="ARBA" id="ARBA00022833"/>
    </source>
</evidence>
<feature type="binding site" evidence="7">
    <location>
        <position position="254"/>
    </location>
    <ligand>
        <name>Zn(2+)</name>
        <dbReference type="ChEBI" id="CHEBI:29105"/>
        <label>2</label>
    </ligand>
</feature>
<feature type="binding site" evidence="7">
    <location>
        <position position="105"/>
    </location>
    <ligand>
        <name>Zn(2+)</name>
        <dbReference type="ChEBI" id="CHEBI:29105"/>
        <label>1</label>
    </ligand>
</feature>
<feature type="binding site" evidence="7">
    <location>
        <position position="178"/>
    </location>
    <ligand>
        <name>Zn(2+)</name>
        <dbReference type="ChEBI" id="CHEBI:29105"/>
        <label>3</label>
    </ligand>
</feature>
<evidence type="ECO:0000256" key="7">
    <source>
        <dbReference type="HAMAP-Rule" id="MF_00152"/>
    </source>
</evidence>
<gene>
    <name evidence="7" type="primary">nfo</name>
    <name evidence="9" type="ORF">VLY81_03855</name>
</gene>
<comment type="function">
    <text evidence="7">Endonuclease IV plays a role in DNA repair. It cleaves phosphodiester bonds at apurinic or apyrimidinic (AP) sites, generating a 3'-hydroxyl group and a 5'-terminal sugar phosphate.</text>
</comment>
<dbReference type="Pfam" id="PF01261">
    <property type="entry name" value="AP_endonuc_2"/>
    <property type="match status" value="1"/>
</dbReference>
<dbReference type="NCBIfam" id="TIGR00587">
    <property type="entry name" value="nfo"/>
    <property type="match status" value="1"/>
</dbReference>
<dbReference type="InterPro" id="IPR001719">
    <property type="entry name" value="AP_endonuc_2"/>
</dbReference>
<dbReference type="SMART" id="SM00518">
    <property type="entry name" value="AP2Ec"/>
    <property type="match status" value="1"/>
</dbReference>
<evidence type="ECO:0000256" key="2">
    <source>
        <dbReference type="ARBA" id="ARBA00022723"/>
    </source>
</evidence>
<comment type="cofactor">
    <cofactor evidence="7">
        <name>Zn(2+)</name>
        <dbReference type="ChEBI" id="CHEBI:29105"/>
    </cofactor>
    <text evidence="7">Binds 3 Zn(2+) ions.</text>
</comment>
<dbReference type="GO" id="GO:0008833">
    <property type="term" value="F:deoxyribonuclease IV (phage-T4-induced) activity"/>
    <property type="evidence" value="ECO:0007669"/>
    <property type="project" value="UniProtKB-EC"/>
</dbReference>
<dbReference type="EC" id="3.1.21.2" evidence="7"/>
<dbReference type="HAMAP" id="MF_00152">
    <property type="entry name" value="Nfo"/>
    <property type="match status" value="1"/>
</dbReference>
<dbReference type="PANTHER" id="PTHR21445:SF0">
    <property type="entry name" value="APURINIC-APYRIMIDINIC ENDONUCLEASE"/>
    <property type="match status" value="1"/>
</dbReference>
<dbReference type="InterPro" id="IPR013022">
    <property type="entry name" value="Xyl_isomerase-like_TIM-brl"/>
</dbReference>
<comment type="similarity">
    <text evidence="1 7">Belongs to the AP endonuclease 2 family.</text>
</comment>
<keyword evidence="5 7" id="KW-0862">Zinc</keyword>